<comment type="caution">
    <text evidence="4">The sequence shown here is derived from an EMBL/GenBank/DDBJ whole genome shotgun (WGS) entry which is preliminary data.</text>
</comment>
<gene>
    <name evidence="4" type="ORF">ENQ76_06120</name>
</gene>
<name>A0A7C2NWE6_9PLAN</name>
<keyword evidence="2" id="KW-0862">Zinc</keyword>
<dbReference type="Gene3D" id="2.120.10.30">
    <property type="entry name" value="TolB, C-terminal domain"/>
    <property type="match status" value="1"/>
</dbReference>
<protein>
    <submittedName>
        <fullName evidence="4">Gluconolactonase</fullName>
    </submittedName>
</protein>
<reference evidence="4" key="1">
    <citation type="journal article" date="2020" name="mSystems">
        <title>Genome- and Community-Level Interaction Insights into Carbon Utilization and Element Cycling Functions of Hydrothermarchaeota in Hydrothermal Sediment.</title>
        <authorList>
            <person name="Zhou Z."/>
            <person name="Liu Y."/>
            <person name="Xu W."/>
            <person name="Pan J."/>
            <person name="Luo Z.H."/>
            <person name="Li M."/>
        </authorList>
    </citation>
    <scope>NUCLEOTIDE SEQUENCE [LARGE SCALE GENOMIC DNA]</scope>
    <source>
        <strain evidence="4">SpSt-339</strain>
    </source>
</reference>
<proteinExistence type="predicted"/>
<dbReference type="Pfam" id="PF08450">
    <property type="entry name" value="SGL"/>
    <property type="match status" value="1"/>
</dbReference>
<evidence type="ECO:0000259" key="3">
    <source>
        <dbReference type="Pfam" id="PF08450"/>
    </source>
</evidence>
<accession>A0A7C2NWE6</accession>
<dbReference type="PANTHER" id="PTHR48098:SF3">
    <property type="entry name" value="IRON(III) ENTEROBACTIN ESTERASE"/>
    <property type="match status" value="1"/>
</dbReference>
<dbReference type="InterPro" id="IPR011042">
    <property type="entry name" value="6-blade_b-propeller_TolB-like"/>
</dbReference>
<dbReference type="InterPro" id="IPR005511">
    <property type="entry name" value="SMP-30"/>
</dbReference>
<feature type="domain" description="SMP-30/Gluconolactonase/LRE-like region" evidence="3">
    <location>
        <begin position="309"/>
        <end position="542"/>
    </location>
</feature>
<dbReference type="InterPro" id="IPR013658">
    <property type="entry name" value="SGL"/>
</dbReference>
<dbReference type="SUPFAM" id="SSF63829">
    <property type="entry name" value="Calcium-dependent phosphotriesterase"/>
    <property type="match status" value="1"/>
</dbReference>
<evidence type="ECO:0000313" key="4">
    <source>
        <dbReference type="EMBL" id="HEN15030.1"/>
    </source>
</evidence>
<dbReference type="PRINTS" id="PR01790">
    <property type="entry name" value="SMP30FAMILY"/>
</dbReference>
<comment type="cofactor">
    <cofactor evidence="2">
        <name>Zn(2+)</name>
        <dbReference type="ChEBI" id="CHEBI:29105"/>
    </cofactor>
    <text evidence="2">Binds 1 divalent metal cation per subunit.</text>
</comment>
<feature type="binding site" evidence="2">
    <location>
        <position position="435"/>
    </location>
    <ligand>
        <name>a divalent metal cation</name>
        <dbReference type="ChEBI" id="CHEBI:60240"/>
    </ligand>
</feature>
<evidence type="ECO:0000256" key="2">
    <source>
        <dbReference type="PIRSR" id="PIRSR605511-2"/>
    </source>
</evidence>
<feature type="active site" description="Proton donor/acceptor" evidence="1">
    <location>
        <position position="488"/>
    </location>
</feature>
<dbReference type="EMBL" id="DSOK01000177">
    <property type="protein sequence ID" value="HEN15030.1"/>
    <property type="molecule type" value="Genomic_DNA"/>
</dbReference>
<dbReference type="PANTHER" id="PTHR48098">
    <property type="entry name" value="ENTEROCHELIN ESTERASE-RELATED"/>
    <property type="match status" value="1"/>
</dbReference>
<organism evidence="4">
    <name type="scientific">Schlesneria paludicola</name>
    <dbReference type="NCBI Taxonomy" id="360056"/>
    <lineage>
        <taxon>Bacteria</taxon>
        <taxon>Pseudomonadati</taxon>
        <taxon>Planctomycetota</taxon>
        <taxon>Planctomycetia</taxon>
        <taxon>Planctomycetales</taxon>
        <taxon>Planctomycetaceae</taxon>
        <taxon>Schlesneria</taxon>
    </lineage>
</organism>
<dbReference type="AlphaFoldDB" id="A0A7C2NWE6"/>
<dbReference type="GO" id="GO:0046872">
    <property type="term" value="F:metal ion binding"/>
    <property type="evidence" value="ECO:0007669"/>
    <property type="project" value="UniProtKB-KW"/>
</dbReference>
<feature type="binding site" evidence="2">
    <location>
        <position position="488"/>
    </location>
    <ligand>
        <name>a divalent metal cation</name>
        <dbReference type="ChEBI" id="CHEBI:60240"/>
    </ligand>
</feature>
<keyword evidence="2" id="KW-0479">Metal-binding</keyword>
<evidence type="ECO:0000256" key="1">
    <source>
        <dbReference type="PIRSR" id="PIRSR605511-1"/>
    </source>
</evidence>
<dbReference type="InterPro" id="IPR050583">
    <property type="entry name" value="Mycobacterial_A85_antigen"/>
</dbReference>
<dbReference type="Gene3D" id="3.40.50.1820">
    <property type="entry name" value="alpha/beta hydrolase"/>
    <property type="match status" value="1"/>
</dbReference>
<dbReference type="InterPro" id="IPR000801">
    <property type="entry name" value="Esterase-like"/>
</dbReference>
<dbReference type="Pfam" id="PF00756">
    <property type="entry name" value="Esterase"/>
    <property type="match status" value="1"/>
</dbReference>
<dbReference type="InterPro" id="IPR029058">
    <property type="entry name" value="AB_hydrolase_fold"/>
</dbReference>
<dbReference type="SUPFAM" id="SSF53474">
    <property type="entry name" value="alpha/beta-Hydrolases"/>
    <property type="match status" value="1"/>
</dbReference>
<sequence length="571" mass="63274">MIRRDLVRVCVGWVVLCGLAAAQEVPKGDVTKYTFSGSKMFPGTVRDYWVYVPKQYDPSKPACVHINQDGIQYKAPEVFDRLIHEKKIPVLVGVFVMHGKVPAANPDAALDRFNRSYEYDGLGDNYARFLLEELLPDVETKTAPDGRKIVLSRDGNDRCIAGSSSGAICAFTAAWERPDAFRRVFSAIGTYVGLRGGHEYPTLIRKYEPKPIRIFLEDGSNDLNIYGGDWWMANQAMERSFVFAGYEVNHAWGDGGHNAQHATAIFPEAIEWLWKDWPAPVKTGPGSPQLQSLLIPGEDWQLVAEGYRFTEGPTANANGELFFNEVPTSKTFKVGLDGTVSEFLADTKKGDGQRFGPDGRLYSVAGGTEQIVAYTPDGKSTVLADGFRGNDLVVKHDGGIYVTEPGWDGKSPSKIWFISPQGEKKVVDTGLKFSNGITLSPDQTLLYVADSRSHWVYSYQVQPDGALEHKQKYFHLHEPDTADDSGADGLRTDRDGRLYVATRMGIQVCDQAGRVNCIIPTPNGKVSNFDFGGENFDVLFATCGDKVYKRKLKVQGAQHWREPIKPAAPRL</sequence>